<feature type="signal peptide" evidence="16">
    <location>
        <begin position="1"/>
        <end position="22"/>
    </location>
</feature>
<feature type="chain" id="PRO_5038481983" description="serine-type D-Ala-D-Ala carboxypeptidase" evidence="16">
    <location>
        <begin position="23"/>
        <end position="381"/>
    </location>
</feature>
<dbReference type="PANTHER" id="PTHR21581:SF33">
    <property type="entry name" value="D-ALANYL-D-ALANINE CARBOXYPEPTIDASE DACB"/>
    <property type="match status" value="1"/>
</dbReference>
<dbReference type="GO" id="GO:0071555">
    <property type="term" value="P:cell wall organization"/>
    <property type="evidence" value="ECO:0007669"/>
    <property type="project" value="UniProtKB-KW"/>
</dbReference>
<accession>A0A9D1WU10</accession>
<keyword evidence="9" id="KW-0133">Cell shape</keyword>
<keyword evidence="6" id="KW-0645">Protease</keyword>
<feature type="domain" description="Peptidase S11 D-Ala-D-Ala carboxypeptidase A C-terminal" evidence="17">
    <location>
        <begin position="275"/>
        <end position="364"/>
    </location>
</feature>
<feature type="binding site" evidence="14">
    <location>
        <position position="222"/>
    </location>
    <ligand>
        <name>substrate</name>
    </ligand>
</feature>
<proteinExistence type="inferred from homology"/>
<evidence type="ECO:0000256" key="5">
    <source>
        <dbReference type="ARBA" id="ARBA00022645"/>
    </source>
</evidence>
<dbReference type="Pfam" id="PF07943">
    <property type="entry name" value="PBP5_C"/>
    <property type="match status" value="1"/>
</dbReference>
<dbReference type="GO" id="GO:0009252">
    <property type="term" value="P:peptidoglycan biosynthetic process"/>
    <property type="evidence" value="ECO:0007669"/>
    <property type="project" value="UniProtKB-KW"/>
</dbReference>
<dbReference type="Gene3D" id="2.60.410.10">
    <property type="entry name" value="D-Ala-D-Ala carboxypeptidase, C-terminal domain"/>
    <property type="match status" value="1"/>
</dbReference>
<evidence type="ECO:0000256" key="10">
    <source>
        <dbReference type="ARBA" id="ARBA00022984"/>
    </source>
</evidence>
<dbReference type="AlphaFoldDB" id="A0A9D1WU10"/>
<dbReference type="SUPFAM" id="SSF69189">
    <property type="entry name" value="Penicillin-binding protein associated domain"/>
    <property type="match status" value="1"/>
</dbReference>
<protein>
    <recommendedName>
        <fullName evidence="4">serine-type D-Ala-D-Ala carboxypeptidase</fullName>
        <ecNumber evidence="4">3.4.16.4</ecNumber>
    </recommendedName>
</protein>
<reference evidence="18" key="2">
    <citation type="submission" date="2021-04" db="EMBL/GenBank/DDBJ databases">
        <authorList>
            <person name="Gilroy R."/>
        </authorList>
    </citation>
    <scope>NUCLEOTIDE SEQUENCE</scope>
    <source>
        <strain evidence="18">CHK191-13928</strain>
    </source>
</reference>
<dbReference type="SMART" id="SM00936">
    <property type="entry name" value="PBP5_C"/>
    <property type="match status" value="1"/>
</dbReference>
<dbReference type="GO" id="GO:0006508">
    <property type="term" value="P:proteolysis"/>
    <property type="evidence" value="ECO:0007669"/>
    <property type="project" value="UniProtKB-KW"/>
</dbReference>
<dbReference type="GO" id="GO:0008360">
    <property type="term" value="P:regulation of cell shape"/>
    <property type="evidence" value="ECO:0007669"/>
    <property type="project" value="UniProtKB-KW"/>
</dbReference>
<evidence type="ECO:0000256" key="13">
    <source>
        <dbReference type="PIRSR" id="PIRSR618044-1"/>
    </source>
</evidence>
<dbReference type="Pfam" id="PF00768">
    <property type="entry name" value="Peptidase_S11"/>
    <property type="match status" value="1"/>
</dbReference>
<dbReference type="InterPro" id="IPR001967">
    <property type="entry name" value="Peptidase_S11_N"/>
</dbReference>
<evidence type="ECO:0000256" key="3">
    <source>
        <dbReference type="ARBA" id="ARBA00007164"/>
    </source>
</evidence>
<dbReference type="PRINTS" id="PR00725">
    <property type="entry name" value="DADACBPTASE1"/>
</dbReference>
<evidence type="ECO:0000256" key="11">
    <source>
        <dbReference type="ARBA" id="ARBA00023316"/>
    </source>
</evidence>
<dbReference type="InterPro" id="IPR012338">
    <property type="entry name" value="Beta-lactam/transpept-like"/>
</dbReference>
<dbReference type="InterPro" id="IPR015956">
    <property type="entry name" value="Peniciliin-bd_prot_C_sf"/>
</dbReference>
<evidence type="ECO:0000313" key="19">
    <source>
        <dbReference type="Proteomes" id="UP000886721"/>
    </source>
</evidence>
<evidence type="ECO:0000259" key="17">
    <source>
        <dbReference type="SMART" id="SM00936"/>
    </source>
</evidence>
<evidence type="ECO:0000256" key="8">
    <source>
        <dbReference type="ARBA" id="ARBA00022801"/>
    </source>
</evidence>
<comment type="similarity">
    <text evidence="3 15">Belongs to the peptidase S11 family.</text>
</comment>
<evidence type="ECO:0000256" key="16">
    <source>
        <dbReference type="SAM" id="SignalP"/>
    </source>
</evidence>
<sequence>MKKIISFFVGILTLCCSVQVSGADLKLYAKSAVLMEAESGEILYGRSEKKKMPNASTTKIMTCLYILEHCDLEEKAKVSKNAASQPQVRLGVREGESYKVKDLLYGLMLESYNDCAVVLAEHAEGSVEKFESKINAEAKKLGAKSTHFVSPNGLDASDKGGSHRTTAYDLALMMRECIQNKEFLEITRTKNYSFSDASGKRQFSCTNHNALLSSMEGAISGKTGYTSKAGYCYVGAVEQKGMKMIAVVLASGWPPHKSYKWADVKTLISYGTENYEYREVRADTSAIQKLPVIGGTRSDVSMRVDGEETPILLKKSEKVQIKCSLPKKAEAPVKEGDVIGEIRYMVGDQCKKTRKIKAAENVREKNYWWYLGNAIEKYSLP</sequence>
<keyword evidence="5 18" id="KW-0121">Carboxypeptidase</keyword>
<organism evidence="18 19">
    <name type="scientific">Candidatus Anaerostipes excrementavium</name>
    <dbReference type="NCBI Taxonomy" id="2838463"/>
    <lineage>
        <taxon>Bacteria</taxon>
        <taxon>Bacillati</taxon>
        <taxon>Bacillota</taxon>
        <taxon>Clostridia</taxon>
        <taxon>Lachnospirales</taxon>
        <taxon>Lachnospiraceae</taxon>
        <taxon>Anaerostipes</taxon>
    </lineage>
</organism>
<dbReference type="EC" id="3.4.16.4" evidence="4"/>
<evidence type="ECO:0000256" key="12">
    <source>
        <dbReference type="ARBA" id="ARBA00034000"/>
    </source>
</evidence>
<evidence type="ECO:0000256" key="4">
    <source>
        <dbReference type="ARBA" id="ARBA00012448"/>
    </source>
</evidence>
<evidence type="ECO:0000256" key="6">
    <source>
        <dbReference type="ARBA" id="ARBA00022670"/>
    </source>
</evidence>
<comment type="catalytic activity">
    <reaction evidence="12">
        <text>Preferential cleavage: (Ac)2-L-Lys-D-Ala-|-D-Ala. Also transpeptidation of peptidyl-alanyl moieties that are N-acyl substituents of D-alanine.</text>
        <dbReference type="EC" id="3.4.16.4"/>
    </reaction>
</comment>
<keyword evidence="10" id="KW-0573">Peptidoglycan synthesis</keyword>
<gene>
    <name evidence="18" type="ORF">H9735_03250</name>
</gene>
<evidence type="ECO:0000256" key="7">
    <source>
        <dbReference type="ARBA" id="ARBA00022729"/>
    </source>
</evidence>
<dbReference type="InterPro" id="IPR037167">
    <property type="entry name" value="Peptidase_S11_C_sf"/>
</dbReference>
<dbReference type="InterPro" id="IPR018044">
    <property type="entry name" value="Peptidase_S11"/>
</dbReference>
<dbReference type="Gene3D" id="3.40.710.10">
    <property type="entry name" value="DD-peptidase/beta-lactamase superfamily"/>
    <property type="match status" value="1"/>
</dbReference>
<dbReference type="PANTHER" id="PTHR21581">
    <property type="entry name" value="D-ALANYL-D-ALANINE CARBOXYPEPTIDASE"/>
    <property type="match status" value="1"/>
</dbReference>
<evidence type="ECO:0000256" key="9">
    <source>
        <dbReference type="ARBA" id="ARBA00022960"/>
    </source>
</evidence>
<evidence type="ECO:0000256" key="14">
    <source>
        <dbReference type="PIRSR" id="PIRSR618044-2"/>
    </source>
</evidence>
<evidence type="ECO:0000313" key="18">
    <source>
        <dbReference type="EMBL" id="HIX67128.1"/>
    </source>
</evidence>
<feature type="active site" description="Acyl-ester intermediate" evidence="13">
    <location>
        <position position="56"/>
    </location>
</feature>
<evidence type="ECO:0000256" key="2">
    <source>
        <dbReference type="ARBA" id="ARBA00004752"/>
    </source>
</evidence>
<evidence type="ECO:0000256" key="1">
    <source>
        <dbReference type="ARBA" id="ARBA00003217"/>
    </source>
</evidence>
<feature type="active site" evidence="13">
    <location>
        <position position="111"/>
    </location>
</feature>
<comment type="caution">
    <text evidence="18">The sequence shown here is derived from an EMBL/GenBank/DDBJ whole genome shotgun (WGS) entry which is preliminary data.</text>
</comment>
<comment type="function">
    <text evidence="1">Removes C-terminal D-alanyl residues from sugar-peptide cell wall precursors.</text>
</comment>
<dbReference type="GO" id="GO:0009002">
    <property type="term" value="F:serine-type D-Ala-D-Ala carboxypeptidase activity"/>
    <property type="evidence" value="ECO:0007669"/>
    <property type="project" value="UniProtKB-EC"/>
</dbReference>
<comment type="pathway">
    <text evidence="2">Cell wall biogenesis; peptidoglycan biosynthesis.</text>
</comment>
<keyword evidence="7 16" id="KW-0732">Signal</keyword>
<keyword evidence="8" id="KW-0378">Hydrolase</keyword>
<dbReference type="SUPFAM" id="SSF56601">
    <property type="entry name" value="beta-lactamase/transpeptidase-like"/>
    <property type="match status" value="1"/>
</dbReference>
<name>A0A9D1WU10_9FIRM</name>
<dbReference type="Proteomes" id="UP000886721">
    <property type="component" value="Unassembled WGS sequence"/>
</dbReference>
<dbReference type="EMBL" id="DXEM01000010">
    <property type="protein sequence ID" value="HIX67128.1"/>
    <property type="molecule type" value="Genomic_DNA"/>
</dbReference>
<dbReference type="InterPro" id="IPR012907">
    <property type="entry name" value="Peptidase_S11_C"/>
</dbReference>
<reference evidence="18" key="1">
    <citation type="journal article" date="2021" name="PeerJ">
        <title>Extensive microbial diversity within the chicken gut microbiome revealed by metagenomics and culture.</title>
        <authorList>
            <person name="Gilroy R."/>
            <person name="Ravi A."/>
            <person name="Getino M."/>
            <person name="Pursley I."/>
            <person name="Horton D.L."/>
            <person name="Alikhan N.F."/>
            <person name="Baker D."/>
            <person name="Gharbi K."/>
            <person name="Hall N."/>
            <person name="Watson M."/>
            <person name="Adriaenssens E.M."/>
            <person name="Foster-Nyarko E."/>
            <person name="Jarju S."/>
            <person name="Secka A."/>
            <person name="Antonio M."/>
            <person name="Oren A."/>
            <person name="Chaudhuri R.R."/>
            <person name="La Ragione R."/>
            <person name="Hildebrand F."/>
            <person name="Pallen M.J."/>
        </authorList>
    </citation>
    <scope>NUCLEOTIDE SEQUENCE</scope>
    <source>
        <strain evidence="18">CHK191-13928</strain>
    </source>
</reference>
<evidence type="ECO:0000256" key="15">
    <source>
        <dbReference type="RuleBase" id="RU004016"/>
    </source>
</evidence>
<keyword evidence="11" id="KW-0961">Cell wall biogenesis/degradation</keyword>
<feature type="active site" description="Proton acceptor" evidence="13">
    <location>
        <position position="59"/>
    </location>
</feature>